<reference evidence="5" key="1">
    <citation type="submission" date="2022-06" db="EMBL/GenBank/DDBJ databases">
        <title>Complete genome sequences of two strains of the flax pathogen Septoria linicola.</title>
        <authorList>
            <person name="Lapalu N."/>
            <person name="Simon A."/>
            <person name="Demenou B."/>
            <person name="Paumier D."/>
            <person name="Guillot M.-P."/>
            <person name="Gout L."/>
            <person name="Valade R."/>
        </authorList>
    </citation>
    <scope>NUCLEOTIDE SEQUENCE</scope>
    <source>
        <strain evidence="5">SE15195</strain>
    </source>
</reference>
<name>A0A9Q9B1E1_9PEZI</name>
<feature type="compositionally biased region" description="Acidic residues" evidence="3">
    <location>
        <begin position="377"/>
        <end position="392"/>
    </location>
</feature>
<dbReference type="AlphaFoldDB" id="A0A9Q9B1E1"/>
<dbReference type="InterPro" id="IPR045255">
    <property type="entry name" value="RanBP1-like"/>
</dbReference>
<dbReference type="Pfam" id="PF00638">
    <property type="entry name" value="Ran_BP1"/>
    <property type="match status" value="1"/>
</dbReference>
<evidence type="ECO:0000259" key="4">
    <source>
        <dbReference type="SMART" id="SM00160"/>
    </source>
</evidence>
<feature type="compositionally biased region" description="Low complexity" evidence="3">
    <location>
        <begin position="227"/>
        <end position="242"/>
    </location>
</feature>
<evidence type="ECO:0000256" key="1">
    <source>
        <dbReference type="ARBA" id="ARBA00004123"/>
    </source>
</evidence>
<dbReference type="SMART" id="SM00160">
    <property type="entry name" value="RanBD"/>
    <property type="match status" value="1"/>
</dbReference>
<dbReference type="GO" id="GO:0005634">
    <property type="term" value="C:nucleus"/>
    <property type="evidence" value="ECO:0007669"/>
    <property type="project" value="UniProtKB-SubCell"/>
</dbReference>
<dbReference type="OrthoDB" id="185618at2759"/>
<protein>
    <submittedName>
        <fullName evidence="5">Ran binding protein RanBP1</fullName>
    </submittedName>
</protein>
<evidence type="ECO:0000256" key="3">
    <source>
        <dbReference type="SAM" id="MobiDB-lite"/>
    </source>
</evidence>
<gene>
    <name evidence="5" type="ORF">Slin15195_G078850</name>
</gene>
<feature type="domain" description="RanBD1" evidence="4">
    <location>
        <begin position="404"/>
        <end position="539"/>
    </location>
</feature>
<accession>A0A9Q9B1E1</accession>
<keyword evidence="2" id="KW-0539">Nucleus</keyword>
<feature type="region of interest" description="Disordered" evidence="3">
    <location>
        <begin position="190"/>
        <end position="242"/>
    </location>
</feature>
<sequence length="546" mass="56268">MAIDKDNVILSDTEGGEKSAREKLKKANIHDPNAVRTDSDIEDAPAPTSAGTSEPSGESDETRGRVQRKRSFEEVEPEQAEPAVSAASKLHNRKRSRDSTAEEHALNNGQRKTSSERSRDAEDLEGSTGDANGKSNTPRATTPDRNSDKEAAVEALASPKTKRSRLHSTTDDAEAVIAENTSLATSELLAKQTAASTAESKADSKEGSAGKLPPGSAFGNTSSSSPFGAIAGGATPAAGTSTSAFASSKFGALAGSSASGFGSLGKTTGGPGLGGGFGSGAKSPLASAENETPKLTGSAFGGALGQQSAFASTARSGSAFGSGSSGFGSLGASNGGFGGGLGATGFSSLGGGGLSSFASGKATAPLGSSSKQFGAAGDEDEPEDGPDDEEDAAGYKSPLSQESDKQDERFYAQDIETGEEGESIEMTCRAKLYNFAATEDGKKEWRERGVGVLRLNVQRPLHDDDDTKTAARLLMRADGSHRVLLNTPILPQIKFGQPDGSRPNGSYVYFMGTIDDKTELQLLQLKVKAVNALELFDKVKALQEEM</sequence>
<dbReference type="PANTHER" id="PTHR23138:SF142">
    <property type="entry name" value="RAN-BINDING PROTEIN 3B-RELATED"/>
    <property type="match status" value="1"/>
</dbReference>
<feature type="region of interest" description="Disordered" evidence="3">
    <location>
        <begin position="272"/>
        <end position="302"/>
    </location>
</feature>
<feature type="region of interest" description="Disordered" evidence="3">
    <location>
        <begin position="357"/>
        <end position="408"/>
    </location>
</feature>
<feature type="compositionally biased region" description="Polar residues" evidence="3">
    <location>
        <begin position="129"/>
        <end position="144"/>
    </location>
</feature>
<dbReference type="PANTHER" id="PTHR23138">
    <property type="entry name" value="RAN BINDING PROTEIN"/>
    <property type="match status" value="1"/>
</dbReference>
<dbReference type="Proteomes" id="UP001056384">
    <property type="component" value="Chromosome 6"/>
</dbReference>
<feature type="region of interest" description="Disordered" evidence="3">
    <location>
        <begin position="1"/>
        <end position="173"/>
    </location>
</feature>
<evidence type="ECO:0000313" key="5">
    <source>
        <dbReference type="EMBL" id="USW54566.1"/>
    </source>
</evidence>
<dbReference type="InterPro" id="IPR011993">
    <property type="entry name" value="PH-like_dom_sf"/>
</dbReference>
<proteinExistence type="predicted"/>
<dbReference type="Gene3D" id="2.30.29.30">
    <property type="entry name" value="Pleckstrin-homology domain (PH domain)/Phosphotyrosine-binding domain (PTB)"/>
    <property type="match status" value="1"/>
</dbReference>
<dbReference type="SUPFAM" id="SSF50729">
    <property type="entry name" value="PH domain-like"/>
    <property type="match status" value="1"/>
</dbReference>
<evidence type="ECO:0000256" key="2">
    <source>
        <dbReference type="ARBA" id="ARBA00023242"/>
    </source>
</evidence>
<comment type="subcellular location">
    <subcellularLocation>
        <location evidence="1">Nucleus</location>
    </subcellularLocation>
</comment>
<dbReference type="InterPro" id="IPR000156">
    <property type="entry name" value="Ran_bind_dom"/>
</dbReference>
<organism evidence="5 6">
    <name type="scientific">Septoria linicola</name>
    <dbReference type="NCBI Taxonomy" id="215465"/>
    <lineage>
        <taxon>Eukaryota</taxon>
        <taxon>Fungi</taxon>
        <taxon>Dikarya</taxon>
        <taxon>Ascomycota</taxon>
        <taxon>Pezizomycotina</taxon>
        <taxon>Dothideomycetes</taxon>
        <taxon>Dothideomycetidae</taxon>
        <taxon>Mycosphaerellales</taxon>
        <taxon>Mycosphaerellaceae</taxon>
        <taxon>Septoria</taxon>
    </lineage>
</organism>
<evidence type="ECO:0000313" key="6">
    <source>
        <dbReference type="Proteomes" id="UP001056384"/>
    </source>
</evidence>
<dbReference type="EMBL" id="CP099423">
    <property type="protein sequence ID" value="USW54566.1"/>
    <property type="molecule type" value="Genomic_DNA"/>
</dbReference>
<keyword evidence="6" id="KW-1185">Reference proteome</keyword>